<dbReference type="Proteomes" id="UP001341840">
    <property type="component" value="Unassembled WGS sequence"/>
</dbReference>
<feature type="non-terminal residue" evidence="1">
    <location>
        <position position="1"/>
    </location>
</feature>
<protein>
    <submittedName>
        <fullName evidence="1">Uncharacterized protein</fullName>
    </submittedName>
</protein>
<accession>A0ABU6W083</accession>
<name>A0ABU6W083_9FABA</name>
<evidence type="ECO:0000313" key="2">
    <source>
        <dbReference type="Proteomes" id="UP001341840"/>
    </source>
</evidence>
<comment type="caution">
    <text evidence="1">The sequence shown here is derived from an EMBL/GenBank/DDBJ whole genome shotgun (WGS) entry which is preliminary data.</text>
</comment>
<reference evidence="1 2" key="1">
    <citation type="journal article" date="2023" name="Plants (Basel)">
        <title>Bridging the Gap: Combining Genomics and Transcriptomics Approaches to Understand Stylosanthes scabra, an Orphan Legume from the Brazilian Caatinga.</title>
        <authorList>
            <person name="Ferreira-Neto J.R.C."/>
            <person name="da Silva M.D."/>
            <person name="Binneck E."/>
            <person name="de Melo N.F."/>
            <person name="da Silva R.H."/>
            <person name="de Melo A.L.T.M."/>
            <person name="Pandolfi V."/>
            <person name="Bustamante F.O."/>
            <person name="Brasileiro-Vidal A.C."/>
            <person name="Benko-Iseppon A.M."/>
        </authorList>
    </citation>
    <scope>NUCLEOTIDE SEQUENCE [LARGE SCALE GENOMIC DNA]</scope>
    <source>
        <tissue evidence="1">Leaves</tissue>
    </source>
</reference>
<organism evidence="1 2">
    <name type="scientific">Stylosanthes scabra</name>
    <dbReference type="NCBI Taxonomy" id="79078"/>
    <lineage>
        <taxon>Eukaryota</taxon>
        <taxon>Viridiplantae</taxon>
        <taxon>Streptophyta</taxon>
        <taxon>Embryophyta</taxon>
        <taxon>Tracheophyta</taxon>
        <taxon>Spermatophyta</taxon>
        <taxon>Magnoliopsida</taxon>
        <taxon>eudicotyledons</taxon>
        <taxon>Gunneridae</taxon>
        <taxon>Pentapetalae</taxon>
        <taxon>rosids</taxon>
        <taxon>fabids</taxon>
        <taxon>Fabales</taxon>
        <taxon>Fabaceae</taxon>
        <taxon>Papilionoideae</taxon>
        <taxon>50 kb inversion clade</taxon>
        <taxon>dalbergioids sensu lato</taxon>
        <taxon>Dalbergieae</taxon>
        <taxon>Pterocarpus clade</taxon>
        <taxon>Stylosanthes</taxon>
    </lineage>
</organism>
<sequence length="52" mass="6115">LPLGPLRMEFPLQLERQLPSHTPMKKVLPQCLIVCWYDMHVEHMEAFHASLC</sequence>
<keyword evidence="2" id="KW-1185">Reference proteome</keyword>
<gene>
    <name evidence="1" type="ORF">PIB30_115956</name>
</gene>
<dbReference type="EMBL" id="JASCZI010165900">
    <property type="protein sequence ID" value="MED6179311.1"/>
    <property type="molecule type" value="Genomic_DNA"/>
</dbReference>
<evidence type="ECO:0000313" key="1">
    <source>
        <dbReference type="EMBL" id="MED6179311.1"/>
    </source>
</evidence>
<proteinExistence type="predicted"/>
<feature type="non-terminal residue" evidence="1">
    <location>
        <position position="52"/>
    </location>
</feature>